<name>A0A8X6HKA7_TRICU</name>
<dbReference type="Proteomes" id="UP000887116">
    <property type="component" value="Unassembled WGS sequence"/>
</dbReference>
<feature type="compositionally biased region" description="Acidic residues" evidence="1">
    <location>
        <begin position="1"/>
        <end position="19"/>
    </location>
</feature>
<dbReference type="OrthoDB" id="6077919at2759"/>
<gene>
    <name evidence="2" type="ORF">TNCT_600321</name>
</gene>
<dbReference type="AlphaFoldDB" id="A0A8X6HKA7"/>
<evidence type="ECO:0000256" key="1">
    <source>
        <dbReference type="SAM" id="MobiDB-lite"/>
    </source>
</evidence>
<sequence length="100" mass="11131">MYLLQDDVEDGMEDEEDEGSNIMAPEISIREYDSENMILNAMEGETLMIGEPDGQGNVTVIGSACSMEDIQNLGHDGKEYYLIEVKDCTENGEVEAKVFE</sequence>
<keyword evidence="3" id="KW-1185">Reference proteome</keyword>
<reference evidence="2" key="1">
    <citation type="submission" date="2020-07" db="EMBL/GenBank/DDBJ databases">
        <title>Multicomponent nature underlies the extraordinary mechanical properties of spider dragline silk.</title>
        <authorList>
            <person name="Kono N."/>
            <person name="Nakamura H."/>
            <person name="Mori M."/>
            <person name="Yoshida Y."/>
            <person name="Ohtoshi R."/>
            <person name="Malay A.D."/>
            <person name="Moran D.A.P."/>
            <person name="Tomita M."/>
            <person name="Numata K."/>
            <person name="Arakawa K."/>
        </authorList>
    </citation>
    <scope>NUCLEOTIDE SEQUENCE</scope>
</reference>
<feature type="region of interest" description="Disordered" evidence="1">
    <location>
        <begin position="1"/>
        <end position="25"/>
    </location>
</feature>
<comment type="caution">
    <text evidence="2">The sequence shown here is derived from an EMBL/GenBank/DDBJ whole genome shotgun (WGS) entry which is preliminary data.</text>
</comment>
<evidence type="ECO:0000313" key="3">
    <source>
        <dbReference type="Proteomes" id="UP000887116"/>
    </source>
</evidence>
<protein>
    <submittedName>
        <fullName evidence="2">Uncharacterized protein</fullName>
    </submittedName>
</protein>
<organism evidence="2 3">
    <name type="scientific">Trichonephila clavata</name>
    <name type="common">Joro spider</name>
    <name type="synonym">Nephila clavata</name>
    <dbReference type="NCBI Taxonomy" id="2740835"/>
    <lineage>
        <taxon>Eukaryota</taxon>
        <taxon>Metazoa</taxon>
        <taxon>Ecdysozoa</taxon>
        <taxon>Arthropoda</taxon>
        <taxon>Chelicerata</taxon>
        <taxon>Arachnida</taxon>
        <taxon>Araneae</taxon>
        <taxon>Araneomorphae</taxon>
        <taxon>Entelegynae</taxon>
        <taxon>Araneoidea</taxon>
        <taxon>Nephilidae</taxon>
        <taxon>Trichonephila</taxon>
    </lineage>
</organism>
<evidence type="ECO:0000313" key="2">
    <source>
        <dbReference type="EMBL" id="GFR23795.1"/>
    </source>
</evidence>
<dbReference type="EMBL" id="BMAO01018477">
    <property type="protein sequence ID" value="GFR23795.1"/>
    <property type="molecule type" value="Genomic_DNA"/>
</dbReference>
<proteinExistence type="predicted"/>
<accession>A0A8X6HKA7</accession>